<gene>
    <name evidence="3" type="ORF">C8R41DRAFT_865541</name>
</gene>
<feature type="compositionally biased region" description="Low complexity" evidence="1">
    <location>
        <begin position="61"/>
        <end position="71"/>
    </location>
</feature>
<dbReference type="Proteomes" id="UP001150217">
    <property type="component" value="Unassembled WGS sequence"/>
</dbReference>
<protein>
    <submittedName>
        <fullName evidence="3">Uncharacterized protein</fullName>
    </submittedName>
</protein>
<reference evidence="3" key="1">
    <citation type="submission" date="2022-08" db="EMBL/GenBank/DDBJ databases">
        <title>A Global Phylogenomic Analysis of the Shiitake Genus Lentinula.</title>
        <authorList>
            <consortium name="DOE Joint Genome Institute"/>
            <person name="Sierra-Patev S."/>
            <person name="Min B."/>
            <person name="Naranjo-Ortiz M."/>
            <person name="Looney B."/>
            <person name="Konkel Z."/>
            <person name="Slot J.C."/>
            <person name="Sakamoto Y."/>
            <person name="Steenwyk J.L."/>
            <person name="Rokas A."/>
            <person name="Carro J."/>
            <person name="Camarero S."/>
            <person name="Ferreira P."/>
            <person name="Molpeceres G."/>
            <person name="Ruiz-Duenas F.J."/>
            <person name="Serrano A."/>
            <person name="Henrissat B."/>
            <person name="Drula E."/>
            <person name="Hughes K.W."/>
            <person name="Mata J.L."/>
            <person name="Ishikawa N.K."/>
            <person name="Vargas-Isla R."/>
            <person name="Ushijima S."/>
            <person name="Smith C.A."/>
            <person name="Ahrendt S."/>
            <person name="Andreopoulos W."/>
            <person name="He G."/>
            <person name="Labutti K."/>
            <person name="Lipzen A."/>
            <person name="Ng V."/>
            <person name="Riley R."/>
            <person name="Sandor L."/>
            <person name="Barry K."/>
            <person name="Martinez A.T."/>
            <person name="Xiao Y."/>
            <person name="Gibbons J.G."/>
            <person name="Terashima K."/>
            <person name="Grigoriev I.V."/>
            <person name="Hibbett D.S."/>
        </authorList>
    </citation>
    <scope>NUCLEOTIDE SEQUENCE</scope>
    <source>
        <strain evidence="3">RHP3577 ss4</strain>
    </source>
</reference>
<feature type="region of interest" description="Disordered" evidence="1">
    <location>
        <begin position="109"/>
        <end position="139"/>
    </location>
</feature>
<organism evidence="3 4">
    <name type="scientific">Lentinula lateritia</name>
    <dbReference type="NCBI Taxonomy" id="40482"/>
    <lineage>
        <taxon>Eukaryota</taxon>
        <taxon>Fungi</taxon>
        <taxon>Dikarya</taxon>
        <taxon>Basidiomycota</taxon>
        <taxon>Agaricomycotina</taxon>
        <taxon>Agaricomycetes</taxon>
        <taxon>Agaricomycetidae</taxon>
        <taxon>Agaricales</taxon>
        <taxon>Marasmiineae</taxon>
        <taxon>Omphalotaceae</taxon>
        <taxon>Lentinula</taxon>
    </lineage>
</organism>
<comment type="caution">
    <text evidence="3">The sequence shown here is derived from an EMBL/GenBank/DDBJ whole genome shotgun (WGS) entry which is preliminary data.</text>
</comment>
<keyword evidence="4" id="KW-1185">Reference proteome</keyword>
<evidence type="ECO:0000256" key="2">
    <source>
        <dbReference type="SAM" id="SignalP"/>
    </source>
</evidence>
<feature type="signal peptide" evidence="2">
    <location>
        <begin position="1"/>
        <end position="22"/>
    </location>
</feature>
<feature type="region of interest" description="Disordered" evidence="1">
    <location>
        <begin position="56"/>
        <end position="95"/>
    </location>
</feature>
<feature type="chain" id="PRO_5047441227" evidence="2">
    <location>
        <begin position="23"/>
        <end position="213"/>
    </location>
</feature>
<name>A0ABQ8VM65_9AGAR</name>
<feature type="region of interest" description="Disordered" evidence="1">
    <location>
        <begin position="171"/>
        <end position="213"/>
    </location>
</feature>
<keyword evidence="2" id="KW-0732">Signal</keyword>
<evidence type="ECO:0000313" key="4">
    <source>
        <dbReference type="Proteomes" id="UP001150217"/>
    </source>
</evidence>
<feature type="compositionally biased region" description="Basic and acidic residues" evidence="1">
    <location>
        <begin position="124"/>
        <end position="139"/>
    </location>
</feature>
<proteinExistence type="predicted"/>
<evidence type="ECO:0000256" key="1">
    <source>
        <dbReference type="SAM" id="MobiDB-lite"/>
    </source>
</evidence>
<dbReference type="EMBL" id="JANVFT010000021">
    <property type="protein sequence ID" value="KAJ4497483.1"/>
    <property type="molecule type" value="Genomic_DNA"/>
</dbReference>
<evidence type="ECO:0000313" key="3">
    <source>
        <dbReference type="EMBL" id="KAJ4497483.1"/>
    </source>
</evidence>
<accession>A0ABQ8VM65</accession>
<feature type="compositionally biased region" description="Polar residues" evidence="1">
    <location>
        <begin position="72"/>
        <end position="84"/>
    </location>
</feature>
<sequence>MVYTHSVLAAVFVVGAASCALAFPVQGPSELWPHNERSQEPSNYQTSTVVARRASLDTRGGDNSSDSGSQDANPKSESSTSGPNNDKEVDLSNSPALKNGLNLFKSLRNKQPFEPGAPYPRVGGHLDRQSSKDKRARRNYFDVRDTISATSGSDAPIISTKTPAESVFAGTVEVGSPSPSNAGPTGPIELAGPAESALPHGGHHIRSYGEDLD</sequence>